<dbReference type="InterPro" id="IPR012677">
    <property type="entry name" value="Nucleotide-bd_a/b_plait_sf"/>
</dbReference>
<feature type="domain" description="RRM" evidence="4">
    <location>
        <begin position="246"/>
        <end position="323"/>
    </location>
</feature>
<name>A0ABR1FEJ9_9ASCO</name>
<protein>
    <recommendedName>
        <fullName evidence="4">RRM domain-containing protein</fullName>
    </recommendedName>
</protein>
<feature type="domain" description="RRM" evidence="4">
    <location>
        <begin position="9"/>
        <end position="86"/>
    </location>
</feature>
<dbReference type="InterPro" id="IPR035979">
    <property type="entry name" value="RBD_domain_sf"/>
</dbReference>
<dbReference type="Gene3D" id="3.30.70.330">
    <property type="match status" value="3"/>
</dbReference>
<dbReference type="PANTHER" id="PTHR23003">
    <property type="entry name" value="RNA RECOGNITION MOTIF RRM DOMAIN CONTAINING PROTEIN"/>
    <property type="match status" value="1"/>
</dbReference>
<dbReference type="SUPFAM" id="SSF54928">
    <property type="entry name" value="RNA-binding domain, RBD"/>
    <property type="match status" value="3"/>
</dbReference>
<gene>
    <name evidence="5" type="ORF">BZA70DRAFT_234431</name>
</gene>
<dbReference type="GeneID" id="90035807"/>
<evidence type="ECO:0000313" key="5">
    <source>
        <dbReference type="EMBL" id="KAK7208286.1"/>
    </source>
</evidence>
<sequence>MPNTVNQDRRVYVGNLPYNVRWTDLKDFMRKAGDVVFADVLTLPSGASKGCGVVEYATREDATNAINSLTGQEFNGRNIFVREVFTTSFSLLTQMASSFPSLSIYYLFFCGNWRKVMVRLMLISETKKLPFNIGWQDLKDLFRQAGNVVRADIRSTPDGQSKGSGVVSFETREDAQNAIQKFNGYDLDGQRIIVREDRFARPPPPVGGGGFGFRGGFRGSFDRPHNPPPPPNEFTDGATGNGSPSNTIHVRNLPWSTSNEDLVELFQTIGKVLRAEIQYEPSGRSKGSGVVEFENQEMADIAIQKFSGYSYGNRCVCVSESSCSLEESTDLRLL</sequence>
<dbReference type="InterPro" id="IPR000504">
    <property type="entry name" value="RRM_dom"/>
</dbReference>
<evidence type="ECO:0000256" key="1">
    <source>
        <dbReference type="ARBA" id="ARBA00022884"/>
    </source>
</evidence>
<evidence type="ECO:0000256" key="3">
    <source>
        <dbReference type="SAM" id="MobiDB-lite"/>
    </source>
</evidence>
<evidence type="ECO:0000259" key="4">
    <source>
        <dbReference type="PROSITE" id="PS50102"/>
    </source>
</evidence>
<reference evidence="5 6" key="1">
    <citation type="submission" date="2024-03" db="EMBL/GenBank/DDBJ databases">
        <title>Genome-scale model development and genomic sequencing of the oleaginous clade Lipomyces.</title>
        <authorList>
            <consortium name="Lawrence Berkeley National Laboratory"/>
            <person name="Czajka J.J."/>
            <person name="Han Y."/>
            <person name="Kim J."/>
            <person name="Mondo S.J."/>
            <person name="Hofstad B.A."/>
            <person name="Robles A."/>
            <person name="Haridas S."/>
            <person name="Riley R."/>
            <person name="LaButti K."/>
            <person name="Pangilinan J."/>
            <person name="Andreopoulos W."/>
            <person name="Lipzen A."/>
            <person name="Yan J."/>
            <person name="Wang M."/>
            <person name="Ng V."/>
            <person name="Grigoriev I.V."/>
            <person name="Spatafora J.W."/>
            <person name="Magnuson J.K."/>
            <person name="Baker S.E."/>
            <person name="Pomraning K.R."/>
        </authorList>
    </citation>
    <scope>NUCLEOTIDE SEQUENCE [LARGE SCALE GENOMIC DNA]</scope>
    <source>
        <strain evidence="5 6">Phaff 52-87</strain>
    </source>
</reference>
<keyword evidence="1 2" id="KW-0694">RNA-binding</keyword>
<comment type="caution">
    <text evidence="5">The sequence shown here is derived from an EMBL/GenBank/DDBJ whole genome shotgun (WGS) entry which is preliminary data.</text>
</comment>
<dbReference type="SMART" id="SM00360">
    <property type="entry name" value="RRM"/>
    <property type="match status" value="3"/>
</dbReference>
<dbReference type="RefSeq" id="XP_064771319.1">
    <property type="nucleotide sequence ID" value="XM_064910295.1"/>
</dbReference>
<proteinExistence type="predicted"/>
<dbReference type="PANTHER" id="PTHR23003:SF3">
    <property type="entry name" value="FI21236P1-RELATED"/>
    <property type="match status" value="1"/>
</dbReference>
<dbReference type="CDD" id="cd12339">
    <property type="entry name" value="RRM2_SRSF1_4_like"/>
    <property type="match status" value="1"/>
</dbReference>
<evidence type="ECO:0000313" key="6">
    <source>
        <dbReference type="Proteomes" id="UP001498771"/>
    </source>
</evidence>
<evidence type="ECO:0000256" key="2">
    <source>
        <dbReference type="PROSITE-ProRule" id="PRU00176"/>
    </source>
</evidence>
<organism evidence="5 6">
    <name type="scientific">Myxozyma melibiosi</name>
    <dbReference type="NCBI Taxonomy" id="54550"/>
    <lineage>
        <taxon>Eukaryota</taxon>
        <taxon>Fungi</taxon>
        <taxon>Dikarya</taxon>
        <taxon>Ascomycota</taxon>
        <taxon>Saccharomycotina</taxon>
        <taxon>Lipomycetes</taxon>
        <taxon>Lipomycetales</taxon>
        <taxon>Lipomycetaceae</taxon>
        <taxon>Myxozyma</taxon>
    </lineage>
</organism>
<accession>A0ABR1FEJ9</accession>
<dbReference type="Proteomes" id="UP001498771">
    <property type="component" value="Unassembled WGS sequence"/>
</dbReference>
<keyword evidence="6" id="KW-1185">Reference proteome</keyword>
<dbReference type="PROSITE" id="PS50102">
    <property type="entry name" value="RRM"/>
    <property type="match status" value="3"/>
</dbReference>
<feature type="region of interest" description="Disordered" evidence="3">
    <location>
        <begin position="216"/>
        <end position="246"/>
    </location>
</feature>
<dbReference type="EMBL" id="JBBJBU010000001">
    <property type="protein sequence ID" value="KAK7208286.1"/>
    <property type="molecule type" value="Genomic_DNA"/>
</dbReference>
<dbReference type="InterPro" id="IPR050374">
    <property type="entry name" value="RRT5_SRSF_SR"/>
</dbReference>
<dbReference type="Pfam" id="PF00076">
    <property type="entry name" value="RRM_1"/>
    <property type="match status" value="3"/>
</dbReference>
<feature type="domain" description="RRM" evidence="4">
    <location>
        <begin position="119"/>
        <end position="199"/>
    </location>
</feature>